<dbReference type="EMBL" id="JAHHUM010002502">
    <property type="protein sequence ID" value="KAK5603316.1"/>
    <property type="molecule type" value="Genomic_DNA"/>
</dbReference>
<name>A0AAV9R0N1_9TELE</name>
<evidence type="ECO:0000256" key="2">
    <source>
        <dbReference type="SAM" id="MobiDB-lite"/>
    </source>
</evidence>
<keyword evidence="4" id="KW-1185">Reference proteome</keyword>
<comment type="caution">
    <text evidence="3">The sequence shown here is derived from an EMBL/GenBank/DDBJ whole genome shotgun (WGS) entry which is preliminary data.</text>
</comment>
<evidence type="ECO:0000256" key="1">
    <source>
        <dbReference type="SAM" id="Coils"/>
    </source>
</evidence>
<keyword evidence="1" id="KW-0175">Coiled coil</keyword>
<reference evidence="3 4" key="1">
    <citation type="submission" date="2021-06" db="EMBL/GenBank/DDBJ databases">
        <authorList>
            <person name="Palmer J.M."/>
        </authorList>
    </citation>
    <scope>NUCLEOTIDE SEQUENCE [LARGE SCALE GENOMIC DNA]</scope>
    <source>
        <strain evidence="3 4">MEX-2019</strain>
        <tissue evidence="3">Muscle</tissue>
    </source>
</reference>
<accession>A0AAV9R0N1</accession>
<proteinExistence type="predicted"/>
<dbReference type="PANTHER" id="PTHR33538">
    <property type="entry name" value="PROTEIN GAMETE EXPRESSED 1"/>
    <property type="match status" value="1"/>
</dbReference>
<dbReference type="Proteomes" id="UP001311232">
    <property type="component" value="Unassembled WGS sequence"/>
</dbReference>
<dbReference type="AlphaFoldDB" id="A0AAV9R0N1"/>
<evidence type="ECO:0000313" key="4">
    <source>
        <dbReference type="Proteomes" id="UP001311232"/>
    </source>
</evidence>
<evidence type="ECO:0000313" key="3">
    <source>
        <dbReference type="EMBL" id="KAK5603316.1"/>
    </source>
</evidence>
<organism evidence="3 4">
    <name type="scientific">Crenichthys baileyi</name>
    <name type="common">White River springfish</name>
    <dbReference type="NCBI Taxonomy" id="28760"/>
    <lineage>
        <taxon>Eukaryota</taxon>
        <taxon>Metazoa</taxon>
        <taxon>Chordata</taxon>
        <taxon>Craniata</taxon>
        <taxon>Vertebrata</taxon>
        <taxon>Euteleostomi</taxon>
        <taxon>Actinopterygii</taxon>
        <taxon>Neopterygii</taxon>
        <taxon>Teleostei</taxon>
        <taxon>Neoteleostei</taxon>
        <taxon>Acanthomorphata</taxon>
        <taxon>Ovalentaria</taxon>
        <taxon>Atherinomorphae</taxon>
        <taxon>Cyprinodontiformes</taxon>
        <taxon>Goodeidae</taxon>
        <taxon>Crenichthys</taxon>
    </lineage>
</organism>
<dbReference type="PANTHER" id="PTHR33538:SF2">
    <property type="entry name" value="PROTEIN GAMETE EXPRESSED 1"/>
    <property type="match status" value="1"/>
</dbReference>
<feature type="coiled-coil region" evidence="1">
    <location>
        <begin position="167"/>
        <end position="204"/>
    </location>
</feature>
<dbReference type="InterPro" id="IPR040346">
    <property type="entry name" value="GEX1/Brambleberry"/>
</dbReference>
<sequence>MANDMMEAQTASLQAQKEILSNGEQLRVTLRDSTQGLQSLFSDLSSVSREQQVALSELFNRISFMQSFLLMEAYSLSSCCYNAAALCTSYLITSTPRSSRARLVLLALVCLNFYLEKKIYQFVLSSDHPEHLHVELVSAYVGMLRRLSVCVGVCVLLLVCARYRDPVQQSLQVLQQLRETHKSLQEALQRAERLADEKKLEDCQLDGKRSSETKRAERLEESTMISSLATDSFHLSPLERTGSPSGQSIHLLHHSTSHHASVQSPGRHPPPSSPLVYSVLVENRKPQPRYSLRNRRSDVF</sequence>
<gene>
    <name evidence="3" type="ORF">CRENBAI_010262</name>
</gene>
<protein>
    <submittedName>
        <fullName evidence="3">Uncharacterized protein</fullName>
    </submittedName>
</protein>
<feature type="region of interest" description="Disordered" evidence="2">
    <location>
        <begin position="255"/>
        <end position="275"/>
    </location>
</feature>